<name>L2GWV2_VAVCU</name>
<keyword evidence="1" id="KW-0472">Membrane</keyword>
<dbReference type="HOGENOM" id="CLU_2265751_0_0_1"/>
<dbReference type="Proteomes" id="UP000011081">
    <property type="component" value="Unassembled WGS sequence"/>
</dbReference>
<proteinExistence type="predicted"/>
<gene>
    <name evidence="2" type="ORF">VCUG_00729</name>
</gene>
<evidence type="ECO:0000313" key="2">
    <source>
        <dbReference type="EMBL" id="ELA47768.1"/>
    </source>
</evidence>
<dbReference type="GeneID" id="19878614"/>
<accession>L2GWV2</accession>
<dbReference type="RefSeq" id="XP_008073752.1">
    <property type="nucleotide sequence ID" value="XM_008075561.1"/>
</dbReference>
<organism evidence="2 3">
    <name type="scientific">Vavraia culicis (isolate floridensis)</name>
    <name type="common">Microsporidian parasite</name>
    <dbReference type="NCBI Taxonomy" id="948595"/>
    <lineage>
        <taxon>Eukaryota</taxon>
        <taxon>Fungi</taxon>
        <taxon>Fungi incertae sedis</taxon>
        <taxon>Microsporidia</taxon>
        <taxon>Pleistophoridae</taxon>
        <taxon>Vavraia</taxon>
    </lineage>
</organism>
<dbReference type="VEuPathDB" id="MicrosporidiaDB:VCUG_00729"/>
<evidence type="ECO:0000313" key="3">
    <source>
        <dbReference type="Proteomes" id="UP000011081"/>
    </source>
</evidence>
<sequence>MLYNQLWWRISLFLIRVLLMALIRKHVSRVDGRFAVGNVSLLGIDSMSALKWPVHSKSPGQHYVECTFRQHFHLFRFCTTKINLSFSSRHTNKHTFCYAAAYF</sequence>
<keyword evidence="1" id="KW-0812">Transmembrane</keyword>
<keyword evidence="3" id="KW-1185">Reference proteome</keyword>
<dbReference type="EMBL" id="GL877412">
    <property type="protein sequence ID" value="ELA47768.1"/>
    <property type="molecule type" value="Genomic_DNA"/>
</dbReference>
<evidence type="ECO:0000256" key="1">
    <source>
        <dbReference type="SAM" id="Phobius"/>
    </source>
</evidence>
<feature type="transmembrane region" description="Helical" evidence="1">
    <location>
        <begin position="6"/>
        <end position="23"/>
    </location>
</feature>
<reference evidence="3" key="1">
    <citation type="submission" date="2011-03" db="EMBL/GenBank/DDBJ databases">
        <title>The genome sequence of Vavraia culicis strain floridensis.</title>
        <authorList>
            <consortium name="The Broad Institute Genome Sequencing Platform"/>
            <person name="Cuomo C."/>
            <person name="Becnel J."/>
            <person name="Sanscrainte N."/>
            <person name="Young S.K."/>
            <person name="Zeng Q."/>
            <person name="Gargeya S."/>
            <person name="Fitzgerald M."/>
            <person name="Haas B."/>
            <person name="Abouelleil A."/>
            <person name="Alvarado L."/>
            <person name="Arachchi H.M."/>
            <person name="Berlin A."/>
            <person name="Chapman S.B."/>
            <person name="Gearin G."/>
            <person name="Goldberg J."/>
            <person name="Griggs A."/>
            <person name="Gujja S."/>
            <person name="Hansen M."/>
            <person name="Heiman D."/>
            <person name="Howarth C."/>
            <person name="Larimer J."/>
            <person name="Lui A."/>
            <person name="MacDonald P.J.P."/>
            <person name="McCowen C."/>
            <person name="Montmayeur A."/>
            <person name="Murphy C."/>
            <person name="Neiman D."/>
            <person name="Pearson M."/>
            <person name="Priest M."/>
            <person name="Roberts A."/>
            <person name="Saif S."/>
            <person name="Shea T."/>
            <person name="Sisk P."/>
            <person name="Stolte C."/>
            <person name="Sykes S."/>
            <person name="Wortman J."/>
            <person name="Nusbaum C."/>
            <person name="Birren B."/>
        </authorList>
    </citation>
    <scope>NUCLEOTIDE SEQUENCE [LARGE SCALE GENOMIC DNA]</scope>
    <source>
        <strain evidence="3">floridensis</strain>
    </source>
</reference>
<dbReference type="InParanoid" id="L2GWV2"/>
<protein>
    <submittedName>
        <fullName evidence="2">Uncharacterized protein</fullName>
    </submittedName>
</protein>
<dbReference type="AlphaFoldDB" id="L2GWV2"/>
<keyword evidence="1" id="KW-1133">Transmembrane helix</keyword>